<dbReference type="EMBL" id="NJGG01000001">
    <property type="protein sequence ID" value="OXL15551.1"/>
    <property type="molecule type" value="Genomic_DNA"/>
</dbReference>
<dbReference type="Pfam" id="PF14842">
    <property type="entry name" value="FliG_N"/>
    <property type="match status" value="1"/>
</dbReference>
<dbReference type="Proteomes" id="UP000215188">
    <property type="component" value="Unassembled WGS sequence"/>
</dbReference>
<protein>
    <recommendedName>
        <fullName evidence="4">Flagellar motor switch protein FliG</fullName>
    </recommendedName>
</protein>
<feature type="domain" description="Flagellar motor switch protein FliG middle" evidence="12">
    <location>
        <begin position="114"/>
        <end position="184"/>
    </location>
</feature>
<evidence type="ECO:0000256" key="7">
    <source>
        <dbReference type="ARBA" id="ARBA00022779"/>
    </source>
</evidence>
<evidence type="ECO:0000256" key="4">
    <source>
        <dbReference type="ARBA" id="ARBA00021870"/>
    </source>
</evidence>
<evidence type="ECO:0000259" key="12">
    <source>
        <dbReference type="Pfam" id="PF14841"/>
    </source>
</evidence>
<evidence type="ECO:0000256" key="9">
    <source>
        <dbReference type="ARBA" id="ARBA00023143"/>
    </source>
</evidence>
<dbReference type="PANTHER" id="PTHR30534">
    <property type="entry name" value="FLAGELLAR MOTOR SWITCH PROTEIN FLIG"/>
    <property type="match status" value="1"/>
</dbReference>
<dbReference type="InterPro" id="IPR023087">
    <property type="entry name" value="Flg_Motor_Flig_C"/>
</dbReference>
<dbReference type="SUPFAM" id="SSF48029">
    <property type="entry name" value="FliG"/>
    <property type="match status" value="2"/>
</dbReference>
<dbReference type="OrthoDB" id="9780302at2"/>
<dbReference type="NCBIfam" id="TIGR00207">
    <property type="entry name" value="fliG"/>
    <property type="match status" value="1"/>
</dbReference>
<dbReference type="Pfam" id="PF14841">
    <property type="entry name" value="FliG_M"/>
    <property type="match status" value="1"/>
</dbReference>
<evidence type="ECO:0000256" key="3">
    <source>
        <dbReference type="ARBA" id="ARBA00010299"/>
    </source>
</evidence>
<evidence type="ECO:0000256" key="1">
    <source>
        <dbReference type="ARBA" id="ARBA00004117"/>
    </source>
</evidence>
<dbReference type="GO" id="GO:0071973">
    <property type="term" value="P:bacterial-type flagellum-dependent cell motility"/>
    <property type="evidence" value="ECO:0007669"/>
    <property type="project" value="InterPro"/>
</dbReference>
<dbReference type="GO" id="GO:0009425">
    <property type="term" value="C:bacterial-type flagellum basal body"/>
    <property type="evidence" value="ECO:0007669"/>
    <property type="project" value="UniProtKB-SubCell"/>
</dbReference>
<name>A0A229FU48_9BURK</name>
<feature type="domain" description="Flagellar motor switch protein FliG N-terminal" evidence="13">
    <location>
        <begin position="4"/>
        <end position="101"/>
    </location>
</feature>
<dbReference type="GO" id="GO:0005886">
    <property type="term" value="C:plasma membrane"/>
    <property type="evidence" value="ECO:0007669"/>
    <property type="project" value="UniProtKB-SubCell"/>
</dbReference>
<keyword evidence="9" id="KW-0975">Bacterial flagellum</keyword>
<keyword evidence="5" id="KW-1003">Cell membrane</keyword>
<dbReference type="InterPro" id="IPR032779">
    <property type="entry name" value="FliG_M"/>
</dbReference>
<dbReference type="GO" id="GO:0006935">
    <property type="term" value="P:chemotaxis"/>
    <property type="evidence" value="ECO:0007669"/>
    <property type="project" value="UniProtKB-KW"/>
</dbReference>
<dbReference type="Pfam" id="PF01706">
    <property type="entry name" value="FliG_C"/>
    <property type="match status" value="1"/>
</dbReference>
<keyword evidence="7" id="KW-0283">Flagellar rotation</keyword>
<sequence length="331" mass="36406">MSVEGLKKSAVLILALGEEKAAEVLKNLTADELQRISRAISELKGVNDAYLRKVLRDFSVDVKSQSALGVNNDEFLKDILEKTLGEEDAGLVLGRILNKQDYSSGLDVLKNMPPKQAAQLIVNEHPQIISTILVFLTRQKAGEILTELPVEVRNEVISRIATLDGIPPEALTEVNISLSKLLLKDDSQRGLGGVRPAAEILNFLGTEVSDNVMQYVAGIDEELSQQIKDEMFIFDDIIKIRDRDMEIVLQQISSEGLVTALKGVSDALRDKFLNNMSRRAGDLLREDLEAKGPVKLSEVEKQQREILAVVTGLLGAGTISVMSEGDEEEFI</sequence>
<dbReference type="PANTHER" id="PTHR30534:SF0">
    <property type="entry name" value="FLAGELLAR MOTOR SWITCH PROTEIN FLIG"/>
    <property type="match status" value="1"/>
</dbReference>
<proteinExistence type="inferred from homology"/>
<evidence type="ECO:0000259" key="13">
    <source>
        <dbReference type="Pfam" id="PF14842"/>
    </source>
</evidence>
<dbReference type="PRINTS" id="PR00954">
    <property type="entry name" value="FLGMOTORFLIG"/>
</dbReference>
<comment type="similarity">
    <text evidence="3">Belongs to the FliG family.</text>
</comment>
<keyword evidence="14" id="KW-0966">Cell projection</keyword>
<dbReference type="Gene3D" id="1.10.220.30">
    <property type="match status" value="3"/>
</dbReference>
<reference evidence="14 15" key="1">
    <citation type="submission" date="2017-06" db="EMBL/GenBank/DDBJ databases">
        <title>Reclassification of a Polynucleobacter cosmopolitanus strain isolated from tropical Lake Victoria as Polynucleobacter victoriensis comb. nov.</title>
        <authorList>
            <person name="Hahn M.W."/>
        </authorList>
    </citation>
    <scope>NUCLEOTIDE SEQUENCE [LARGE SCALE GENOMIC DNA]</scope>
    <source>
        <strain evidence="14 15">MWH-MoIso2</strain>
    </source>
</reference>
<keyword evidence="15" id="KW-1185">Reference proteome</keyword>
<keyword evidence="6" id="KW-0145">Chemotaxis</keyword>
<keyword evidence="14" id="KW-0282">Flagellum</keyword>
<evidence type="ECO:0000259" key="11">
    <source>
        <dbReference type="Pfam" id="PF01706"/>
    </source>
</evidence>
<evidence type="ECO:0000256" key="5">
    <source>
        <dbReference type="ARBA" id="ARBA00022475"/>
    </source>
</evidence>
<keyword evidence="8" id="KW-0472">Membrane</keyword>
<organism evidence="14 15">
    <name type="scientific">Polynucleobacter cosmopolitanus</name>
    <dbReference type="NCBI Taxonomy" id="351345"/>
    <lineage>
        <taxon>Bacteria</taxon>
        <taxon>Pseudomonadati</taxon>
        <taxon>Pseudomonadota</taxon>
        <taxon>Betaproteobacteria</taxon>
        <taxon>Burkholderiales</taxon>
        <taxon>Burkholderiaceae</taxon>
        <taxon>Polynucleobacter</taxon>
    </lineage>
</organism>
<dbReference type="InterPro" id="IPR000090">
    <property type="entry name" value="Flg_Motor_Flig"/>
</dbReference>
<comment type="function">
    <text evidence="10">FliG is one of three proteins (FliG, FliN, FliM) that forms the rotor-mounted switch complex (C ring), located at the base of the basal body. This complex interacts with the CheY and CheZ chemotaxis proteins, in addition to contacting components of the motor that determine the direction of flagellar rotation.</text>
</comment>
<dbReference type="InterPro" id="IPR028263">
    <property type="entry name" value="FliG_N"/>
</dbReference>
<keyword evidence="14" id="KW-0969">Cilium</keyword>
<feature type="domain" description="Flagellar motor switch protein FliG C-terminal" evidence="11">
    <location>
        <begin position="219"/>
        <end position="320"/>
    </location>
</feature>
<evidence type="ECO:0000313" key="14">
    <source>
        <dbReference type="EMBL" id="OXL15551.1"/>
    </source>
</evidence>
<dbReference type="PIRSF" id="PIRSF003161">
    <property type="entry name" value="FliG"/>
    <property type="match status" value="1"/>
</dbReference>
<dbReference type="GO" id="GO:0003774">
    <property type="term" value="F:cytoskeletal motor activity"/>
    <property type="evidence" value="ECO:0007669"/>
    <property type="project" value="InterPro"/>
</dbReference>
<dbReference type="AlphaFoldDB" id="A0A229FU48"/>
<accession>A0A229FU48</accession>
<evidence type="ECO:0000256" key="6">
    <source>
        <dbReference type="ARBA" id="ARBA00022500"/>
    </source>
</evidence>
<evidence type="ECO:0000256" key="8">
    <source>
        <dbReference type="ARBA" id="ARBA00023136"/>
    </source>
</evidence>
<evidence type="ECO:0000256" key="10">
    <source>
        <dbReference type="ARBA" id="ARBA00025598"/>
    </source>
</evidence>
<gene>
    <name evidence="14" type="primary">fliG</name>
    <name evidence="14" type="ORF">AOC33_00155</name>
</gene>
<evidence type="ECO:0000313" key="15">
    <source>
        <dbReference type="Proteomes" id="UP000215188"/>
    </source>
</evidence>
<evidence type="ECO:0000256" key="2">
    <source>
        <dbReference type="ARBA" id="ARBA00004413"/>
    </source>
</evidence>
<dbReference type="InterPro" id="IPR011002">
    <property type="entry name" value="FliG_a-hlx"/>
</dbReference>
<dbReference type="RefSeq" id="WP_089514590.1">
    <property type="nucleotide sequence ID" value="NZ_NJGG01000001.1"/>
</dbReference>
<comment type="subcellular location">
    <subcellularLocation>
        <location evidence="1">Bacterial flagellum basal body</location>
    </subcellularLocation>
    <subcellularLocation>
        <location evidence="2">Cell membrane</location>
        <topology evidence="2">Peripheral membrane protein</topology>
        <orientation evidence="2">Cytoplasmic side</orientation>
    </subcellularLocation>
</comment>
<comment type="caution">
    <text evidence="14">The sequence shown here is derived from an EMBL/GenBank/DDBJ whole genome shotgun (WGS) entry which is preliminary data.</text>
</comment>